<organism evidence="2 3">
    <name type="scientific">Sphaerisporangium rhizosphaerae</name>
    <dbReference type="NCBI Taxonomy" id="2269375"/>
    <lineage>
        <taxon>Bacteria</taxon>
        <taxon>Bacillati</taxon>
        <taxon>Actinomycetota</taxon>
        <taxon>Actinomycetes</taxon>
        <taxon>Streptosporangiales</taxon>
        <taxon>Streptosporangiaceae</taxon>
        <taxon>Sphaerisporangium</taxon>
    </lineage>
</organism>
<gene>
    <name evidence="2" type="ORF">ACFQSB_10525</name>
</gene>
<keyword evidence="1" id="KW-1133">Transmembrane helix</keyword>
<name>A0ABW2P0J4_9ACTN</name>
<feature type="transmembrane region" description="Helical" evidence="1">
    <location>
        <begin position="37"/>
        <end position="57"/>
    </location>
</feature>
<evidence type="ECO:0000313" key="3">
    <source>
        <dbReference type="Proteomes" id="UP001596496"/>
    </source>
</evidence>
<feature type="transmembrane region" description="Helical" evidence="1">
    <location>
        <begin position="95"/>
        <end position="122"/>
    </location>
</feature>
<dbReference type="Proteomes" id="UP001596496">
    <property type="component" value="Unassembled WGS sequence"/>
</dbReference>
<comment type="caution">
    <text evidence="2">The sequence shown here is derived from an EMBL/GenBank/DDBJ whole genome shotgun (WGS) entry which is preliminary data.</text>
</comment>
<sequence length="124" mass="13140">MVGRRRHQVMAVISLAGGVALTWTLAATGTDGDFFRSLLYPWTCAGVLLVAVILGAVVRVGSALAVLVPFSLPQPLLAVWNGMTPRPDGEGGLWVLGFTVSTLLLVFSVGCVAIGVCIRLMFRR</sequence>
<evidence type="ECO:0000313" key="2">
    <source>
        <dbReference type="EMBL" id="MFC7382639.1"/>
    </source>
</evidence>
<evidence type="ECO:0000256" key="1">
    <source>
        <dbReference type="SAM" id="Phobius"/>
    </source>
</evidence>
<keyword evidence="3" id="KW-1185">Reference proteome</keyword>
<dbReference type="EMBL" id="JBHTCG010000005">
    <property type="protein sequence ID" value="MFC7382639.1"/>
    <property type="molecule type" value="Genomic_DNA"/>
</dbReference>
<dbReference type="RefSeq" id="WP_354837521.1">
    <property type="nucleotide sequence ID" value="NZ_JBHTCG010000005.1"/>
</dbReference>
<proteinExistence type="predicted"/>
<reference evidence="3" key="1">
    <citation type="journal article" date="2019" name="Int. J. Syst. Evol. Microbiol.">
        <title>The Global Catalogue of Microorganisms (GCM) 10K type strain sequencing project: providing services to taxonomists for standard genome sequencing and annotation.</title>
        <authorList>
            <consortium name="The Broad Institute Genomics Platform"/>
            <consortium name="The Broad Institute Genome Sequencing Center for Infectious Disease"/>
            <person name="Wu L."/>
            <person name="Ma J."/>
        </authorList>
    </citation>
    <scope>NUCLEOTIDE SEQUENCE [LARGE SCALE GENOMIC DNA]</scope>
    <source>
        <strain evidence="3">CECT 7649</strain>
    </source>
</reference>
<accession>A0ABW2P0J4</accession>
<feature type="transmembrane region" description="Helical" evidence="1">
    <location>
        <begin position="64"/>
        <end position="83"/>
    </location>
</feature>
<keyword evidence="1" id="KW-0812">Transmembrane</keyword>
<protein>
    <submittedName>
        <fullName evidence="2">Uncharacterized protein</fullName>
    </submittedName>
</protein>
<keyword evidence="1" id="KW-0472">Membrane</keyword>